<dbReference type="GO" id="GO:0045739">
    <property type="term" value="P:positive regulation of DNA repair"/>
    <property type="evidence" value="ECO:0007669"/>
    <property type="project" value="UniProtKB-UniRule"/>
</dbReference>
<evidence type="ECO:0000256" key="15">
    <source>
        <dbReference type="RuleBase" id="RU368019"/>
    </source>
</evidence>
<dbReference type="GO" id="GO:0051301">
    <property type="term" value="P:cell division"/>
    <property type="evidence" value="ECO:0007669"/>
    <property type="project" value="UniProtKB-UniRule"/>
</dbReference>
<dbReference type="GO" id="GO:0006325">
    <property type="term" value="P:chromatin organization"/>
    <property type="evidence" value="ECO:0007669"/>
    <property type="project" value="UniProtKB-UniRule"/>
</dbReference>
<dbReference type="InterPro" id="IPR010358">
    <property type="entry name" value="BRE"/>
</dbReference>
<dbReference type="EMBL" id="CASHTH010003191">
    <property type="protein sequence ID" value="CAI8041504.1"/>
    <property type="molecule type" value="Genomic_DNA"/>
</dbReference>
<keyword evidence="11 15" id="KW-0234">DNA repair</keyword>
<evidence type="ECO:0000256" key="13">
    <source>
        <dbReference type="ARBA" id="ARBA00023306"/>
    </source>
</evidence>
<keyword evidence="12 15" id="KW-0539">Nucleus</keyword>
<dbReference type="GO" id="GO:0006915">
    <property type="term" value="P:apoptotic process"/>
    <property type="evidence" value="ECO:0007669"/>
    <property type="project" value="UniProtKB-UniRule"/>
</dbReference>
<keyword evidence="6" id="KW-0677">Repeat</keyword>
<keyword evidence="17" id="KW-1185">Reference proteome</keyword>
<comment type="domain">
    <text evidence="15">Contains 2 ubiquitin-conjugating enzyme family-like (UEV-like) regions. These regions lack the critical Cys residues required for ubiquitination but retain the ability to bind ubiquitin.</text>
</comment>
<evidence type="ECO:0000256" key="11">
    <source>
        <dbReference type="ARBA" id="ARBA00023204"/>
    </source>
</evidence>
<keyword evidence="9 15" id="KW-0833">Ubl conjugation pathway</keyword>
<evidence type="ECO:0000256" key="8">
    <source>
        <dbReference type="ARBA" id="ARBA00022776"/>
    </source>
</evidence>
<name>A0AA35T5A1_GEOBA</name>
<evidence type="ECO:0000256" key="5">
    <source>
        <dbReference type="ARBA" id="ARBA00022703"/>
    </source>
</evidence>
<keyword evidence="8 15" id="KW-0498">Mitosis</keyword>
<dbReference type="AlphaFoldDB" id="A0AA35T5A1"/>
<reference evidence="16" key="1">
    <citation type="submission" date="2023-03" db="EMBL/GenBank/DDBJ databases">
        <authorList>
            <person name="Steffen K."/>
            <person name="Cardenas P."/>
        </authorList>
    </citation>
    <scope>NUCLEOTIDE SEQUENCE</scope>
</reference>
<keyword evidence="7 15" id="KW-0227">DNA damage</keyword>
<evidence type="ECO:0000256" key="14">
    <source>
        <dbReference type="ARBA" id="ARBA00025766"/>
    </source>
</evidence>
<dbReference type="GO" id="GO:0031593">
    <property type="term" value="F:polyubiquitin modification-dependent protein binding"/>
    <property type="evidence" value="ECO:0007669"/>
    <property type="project" value="UniProtKB-UniRule"/>
</dbReference>
<protein>
    <recommendedName>
        <fullName evidence="2 15">BRISC and BRCA1-A complex member 2</fullName>
    </recommendedName>
</protein>
<evidence type="ECO:0000313" key="17">
    <source>
        <dbReference type="Proteomes" id="UP001174909"/>
    </source>
</evidence>
<comment type="subcellular location">
    <subcellularLocation>
        <location evidence="15">Cytoplasm</location>
    </subcellularLocation>
    <subcellularLocation>
        <location evidence="1 15">Nucleus</location>
    </subcellularLocation>
    <text evidence="15">Localizes at sites of DNA damage at double-strand breaks (DSBs).</text>
</comment>
<organism evidence="16 17">
    <name type="scientific">Geodia barretti</name>
    <name type="common">Barrett's horny sponge</name>
    <dbReference type="NCBI Taxonomy" id="519541"/>
    <lineage>
        <taxon>Eukaryota</taxon>
        <taxon>Metazoa</taxon>
        <taxon>Porifera</taxon>
        <taxon>Demospongiae</taxon>
        <taxon>Heteroscleromorpha</taxon>
        <taxon>Tetractinellida</taxon>
        <taxon>Astrophorina</taxon>
        <taxon>Geodiidae</taxon>
        <taxon>Geodia</taxon>
    </lineage>
</organism>
<dbReference type="GO" id="GO:0006302">
    <property type="term" value="P:double-strand break repair"/>
    <property type="evidence" value="ECO:0007669"/>
    <property type="project" value="UniProtKB-UniRule"/>
</dbReference>
<keyword evidence="3 15" id="KW-0963">Cytoplasm</keyword>
<dbReference type="GO" id="GO:0010212">
    <property type="term" value="P:response to ionizing radiation"/>
    <property type="evidence" value="ECO:0007669"/>
    <property type="project" value="UniProtKB-UniRule"/>
</dbReference>
<accession>A0AA35T5A1</accession>
<evidence type="ECO:0000256" key="9">
    <source>
        <dbReference type="ARBA" id="ARBA00022786"/>
    </source>
</evidence>
<gene>
    <name evidence="16" type="ORF">GBAR_LOCUS23073</name>
</gene>
<evidence type="ECO:0000256" key="3">
    <source>
        <dbReference type="ARBA" id="ARBA00022490"/>
    </source>
</evidence>
<comment type="function">
    <text evidence="15">May play a role in homeostasis or cellular differentiation in cells of neural, epithelial and germline origins. May also act as a death receptor-associated anti-apoptotic protein, which inhibits the mitochondrial apoptotic pathway.</text>
</comment>
<evidence type="ECO:0000256" key="12">
    <source>
        <dbReference type="ARBA" id="ARBA00023242"/>
    </source>
</evidence>
<dbReference type="Pfam" id="PF06113">
    <property type="entry name" value="BRE"/>
    <property type="match status" value="1"/>
</dbReference>
<comment type="caution">
    <text evidence="16">The sequence shown here is derived from an EMBL/GenBank/DDBJ whole genome shotgun (WGS) entry which is preliminary data.</text>
</comment>
<dbReference type="Proteomes" id="UP001174909">
    <property type="component" value="Unassembled WGS sequence"/>
</dbReference>
<evidence type="ECO:0000256" key="6">
    <source>
        <dbReference type="ARBA" id="ARBA00022737"/>
    </source>
</evidence>
<evidence type="ECO:0000256" key="4">
    <source>
        <dbReference type="ARBA" id="ARBA00022618"/>
    </source>
</evidence>
<keyword evidence="10 15" id="KW-0156">Chromatin regulator</keyword>
<keyword evidence="13 15" id="KW-0131">Cell cycle</keyword>
<sequence length="137" mass="15904">MDYVPLVHKLLNERVDYIIQSYVRRKEYVAALLSMMGRSVVEYDTEGFKKVAFLFEQQGFAFVALLELTDEFPKGQPGLVLRSVYHCMDGLPCQSVVTDYPYSPRWGSEEMAERLRSYLIYVGPRFRGLSKQKGEFL</sequence>
<dbReference type="PANTHER" id="PTHR15189:SF7">
    <property type="entry name" value="BRISC AND BRCA1-A COMPLEX MEMBER 2"/>
    <property type="match status" value="1"/>
</dbReference>
<proteinExistence type="inferred from homology"/>
<evidence type="ECO:0000313" key="16">
    <source>
        <dbReference type="EMBL" id="CAI8041504.1"/>
    </source>
</evidence>
<dbReference type="GO" id="GO:0005737">
    <property type="term" value="C:cytoplasm"/>
    <property type="evidence" value="ECO:0007669"/>
    <property type="project" value="UniProtKB-SubCell"/>
</dbReference>
<keyword evidence="4 15" id="KW-0132">Cell division</keyword>
<dbReference type="GO" id="GO:0070552">
    <property type="term" value="C:BRISC complex"/>
    <property type="evidence" value="ECO:0007669"/>
    <property type="project" value="UniProtKB-UniRule"/>
</dbReference>
<comment type="subunit">
    <text evidence="15">Component of the ARISC complex. Component of the BRCA1-A complex. Component of the BRISC complex. Binds polyubiquitin.</text>
</comment>
<comment type="similarity">
    <text evidence="14 15">Belongs to the BABAM2 family.</text>
</comment>
<evidence type="ECO:0000256" key="10">
    <source>
        <dbReference type="ARBA" id="ARBA00022853"/>
    </source>
</evidence>
<evidence type="ECO:0000256" key="2">
    <source>
        <dbReference type="ARBA" id="ARBA00019438"/>
    </source>
</evidence>
<evidence type="ECO:0000256" key="1">
    <source>
        <dbReference type="ARBA" id="ARBA00004123"/>
    </source>
</evidence>
<dbReference type="GO" id="GO:0007095">
    <property type="term" value="P:mitotic G2 DNA damage checkpoint signaling"/>
    <property type="evidence" value="ECO:0007669"/>
    <property type="project" value="UniProtKB-UniRule"/>
</dbReference>
<dbReference type="PANTHER" id="PTHR15189">
    <property type="entry name" value="BRISC AND BRCA1-A COMPLEX MEMBER 2"/>
    <property type="match status" value="1"/>
</dbReference>
<keyword evidence="5 15" id="KW-0053">Apoptosis</keyword>
<evidence type="ECO:0000256" key="7">
    <source>
        <dbReference type="ARBA" id="ARBA00022763"/>
    </source>
</evidence>